<feature type="non-terminal residue" evidence="2">
    <location>
        <position position="316"/>
    </location>
</feature>
<feature type="compositionally biased region" description="Low complexity" evidence="1">
    <location>
        <begin position="159"/>
        <end position="174"/>
    </location>
</feature>
<keyword evidence="3" id="KW-1185">Reference proteome</keyword>
<sequence length="316" mass="32150">MLDVRPGCLAAQTPSPQPRPTVLGDAAPLDLLTPHAAGAGGVFPAPLSLVTPQTRAWLRPGRRQHEGLPADRPAVPPLPGPAAHTPWRPAPHQGSVERRLDELGGLLEGLAEESGSHAQHLEVLARSCRSLHLRMDDLDAVQRSIAVGLETFQGGPGGRCAPPAAAPESAPQGARSPSEVAGLLEALEGQARAVGELGAMAREELQVAKALAEASGKAPASDPAVPELLGRVAEQGLAIERLSALVAGLGDGVAAAGAAAAPAAARAAELESAVANLEEAVSTMQDQLGMLITIVRSVADYAAGPLDDRLAASVEE</sequence>
<evidence type="ECO:0000256" key="1">
    <source>
        <dbReference type="SAM" id="MobiDB-lite"/>
    </source>
</evidence>
<dbReference type="Proteomes" id="UP001189429">
    <property type="component" value="Unassembled WGS sequence"/>
</dbReference>
<evidence type="ECO:0000313" key="3">
    <source>
        <dbReference type="Proteomes" id="UP001189429"/>
    </source>
</evidence>
<feature type="region of interest" description="Disordered" evidence="1">
    <location>
        <begin position="154"/>
        <end position="177"/>
    </location>
</feature>
<accession>A0ABN9SVW9</accession>
<proteinExistence type="predicted"/>
<reference evidence="2" key="1">
    <citation type="submission" date="2023-10" db="EMBL/GenBank/DDBJ databases">
        <authorList>
            <person name="Chen Y."/>
            <person name="Shah S."/>
            <person name="Dougan E. K."/>
            <person name="Thang M."/>
            <person name="Chan C."/>
        </authorList>
    </citation>
    <scope>NUCLEOTIDE SEQUENCE [LARGE SCALE GENOMIC DNA]</scope>
</reference>
<feature type="region of interest" description="Disordered" evidence="1">
    <location>
        <begin position="1"/>
        <end position="21"/>
    </location>
</feature>
<evidence type="ECO:0000313" key="2">
    <source>
        <dbReference type="EMBL" id="CAK0836693.1"/>
    </source>
</evidence>
<gene>
    <name evidence="2" type="ORF">PCOR1329_LOCUS33114</name>
</gene>
<protein>
    <submittedName>
        <fullName evidence="2">Uncharacterized protein</fullName>
    </submittedName>
</protein>
<organism evidence="2 3">
    <name type="scientific">Prorocentrum cordatum</name>
    <dbReference type="NCBI Taxonomy" id="2364126"/>
    <lineage>
        <taxon>Eukaryota</taxon>
        <taxon>Sar</taxon>
        <taxon>Alveolata</taxon>
        <taxon>Dinophyceae</taxon>
        <taxon>Prorocentrales</taxon>
        <taxon>Prorocentraceae</taxon>
        <taxon>Prorocentrum</taxon>
    </lineage>
</organism>
<name>A0ABN9SVW9_9DINO</name>
<dbReference type="EMBL" id="CAUYUJ010013758">
    <property type="protein sequence ID" value="CAK0836693.1"/>
    <property type="molecule type" value="Genomic_DNA"/>
</dbReference>
<comment type="caution">
    <text evidence="2">The sequence shown here is derived from an EMBL/GenBank/DDBJ whole genome shotgun (WGS) entry which is preliminary data.</text>
</comment>